<gene>
    <name evidence="1" type="ORF">RhiirC2_188877</name>
</gene>
<reference evidence="1 2" key="1">
    <citation type="submission" date="2016-04" db="EMBL/GenBank/DDBJ databases">
        <title>Genome analyses suggest a sexual origin of heterokaryosis in a supposedly ancient asexual fungus.</title>
        <authorList>
            <person name="Ropars J."/>
            <person name="Sedzielewska K."/>
            <person name="Noel J."/>
            <person name="Charron P."/>
            <person name="Farinelli L."/>
            <person name="Marton T."/>
            <person name="Kruger M."/>
            <person name="Pelin A."/>
            <person name="Brachmann A."/>
            <person name="Corradi N."/>
        </authorList>
    </citation>
    <scope>NUCLEOTIDE SEQUENCE [LARGE SCALE GENOMIC DNA]</scope>
    <source>
        <strain evidence="1 2">C2</strain>
    </source>
</reference>
<proteinExistence type="predicted"/>
<dbReference type="EMBL" id="LLXL01000200">
    <property type="protein sequence ID" value="PKK76169.1"/>
    <property type="molecule type" value="Genomic_DNA"/>
</dbReference>
<dbReference type="VEuPathDB" id="FungiDB:RhiirA1_129042"/>
<evidence type="ECO:0000313" key="1">
    <source>
        <dbReference type="EMBL" id="PKK76169.1"/>
    </source>
</evidence>
<reference evidence="1 2" key="2">
    <citation type="submission" date="2017-10" db="EMBL/GenBank/DDBJ databases">
        <title>Extensive intraspecific genome diversity in a model arbuscular mycorrhizal fungus.</title>
        <authorList>
            <person name="Chen E.C.H."/>
            <person name="Morin E."/>
            <person name="Baudet D."/>
            <person name="Noel J."/>
            <person name="Ndikumana S."/>
            <person name="Charron P."/>
            <person name="St-Onge C."/>
            <person name="Giorgi J."/>
            <person name="Grigoriev I.V."/>
            <person name="Roux C."/>
            <person name="Martin F.M."/>
            <person name="Corradi N."/>
        </authorList>
    </citation>
    <scope>NUCLEOTIDE SEQUENCE [LARGE SCALE GENOMIC DNA]</scope>
    <source>
        <strain evidence="1 2">C2</strain>
    </source>
</reference>
<name>A0A2N1NQK5_9GLOM</name>
<comment type="caution">
    <text evidence="1">The sequence shown here is derived from an EMBL/GenBank/DDBJ whole genome shotgun (WGS) entry which is preliminary data.</text>
</comment>
<protein>
    <submittedName>
        <fullName evidence="1">Uncharacterized protein</fullName>
    </submittedName>
</protein>
<dbReference type="AlphaFoldDB" id="A0A2N1NQK5"/>
<accession>A0A2N1NQK5</accession>
<evidence type="ECO:0000313" key="2">
    <source>
        <dbReference type="Proteomes" id="UP000233469"/>
    </source>
</evidence>
<organism evidence="1 2">
    <name type="scientific">Rhizophagus irregularis</name>
    <dbReference type="NCBI Taxonomy" id="588596"/>
    <lineage>
        <taxon>Eukaryota</taxon>
        <taxon>Fungi</taxon>
        <taxon>Fungi incertae sedis</taxon>
        <taxon>Mucoromycota</taxon>
        <taxon>Glomeromycotina</taxon>
        <taxon>Glomeromycetes</taxon>
        <taxon>Glomerales</taxon>
        <taxon>Glomeraceae</taxon>
        <taxon>Rhizophagus</taxon>
    </lineage>
</organism>
<dbReference type="Proteomes" id="UP000233469">
    <property type="component" value="Unassembled WGS sequence"/>
</dbReference>
<sequence>MNLVTCNGTAKVWRSASKNLSYITIFTCRILETLHSIVPAITLKKLSKQFLVYEADWNVLKMNRGGKCDRKYCLFFSQLLIFRIYTVGSKLLYLGKVLLWEMIFYIVCTDDSVIDRQKFCRYGWGNLFRKSSVDGG</sequence>